<dbReference type="EMBL" id="SDKC01000001">
    <property type="protein sequence ID" value="RXS76249.1"/>
    <property type="molecule type" value="Genomic_DNA"/>
</dbReference>
<sequence length="316" mass="36086">MKKNRIKFLMIEFLLLMLAVFFVWKIFDQNVAETRIAVILPESGDKRWDALINGMKQSAAENNVHMIICNTEEIDGPEVEREFIREQKDNDIDGFIIYPAPGHETENMLKKECGNKPYLLIADSLAVKEGETASPTIQPDHREIGRRLGEQLKKKEQKIGIIADWKMSEAVQAEISGLTEALEGSGSEISWCIYRRKEQNITERMKEETKADALVILDPGVLEEFGEQAEHGKYKGAELYGVGYSLKTVALLDKGNIQGLVVPDGYEIGYKSVKEIAGKTEHKFYKMKGYTTEYQIFSKKDFSMDDDLERFLYSYE</sequence>
<keyword evidence="6" id="KW-1185">Reference proteome</keyword>
<feature type="domain" description="Periplasmic binding protein" evidence="4">
    <location>
        <begin position="36"/>
        <end position="275"/>
    </location>
</feature>
<protein>
    <submittedName>
        <fullName evidence="5">Sugar ABC transporter substrate-binding protein</fullName>
    </submittedName>
</protein>
<dbReference type="Pfam" id="PF13407">
    <property type="entry name" value="Peripla_BP_4"/>
    <property type="match status" value="1"/>
</dbReference>
<dbReference type="AlphaFoldDB" id="A0A4Q1RKJ3"/>
<dbReference type="SUPFAM" id="SSF53822">
    <property type="entry name" value="Periplasmic binding protein-like I"/>
    <property type="match status" value="1"/>
</dbReference>
<reference evidence="5 6" key="1">
    <citation type="submission" date="2019-01" db="EMBL/GenBank/DDBJ databases">
        <title>Blautia sp. nov. KGMB01111 isolated human feces.</title>
        <authorList>
            <person name="Park J.-E."/>
            <person name="Kim J.-S."/>
            <person name="Park S.-H."/>
        </authorList>
    </citation>
    <scope>NUCLEOTIDE SEQUENCE [LARGE SCALE GENOMIC DNA]</scope>
    <source>
        <strain evidence="5 6">KGMB01111</strain>
    </source>
</reference>
<comment type="caution">
    <text evidence="5">The sequence shown here is derived from an EMBL/GenBank/DDBJ whole genome shotgun (WGS) entry which is preliminary data.</text>
</comment>
<evidence type="ECO:0000313" key="6">
    <source>
        <dbReference type="Proteomes" id="UP000290106"/>
    </source>
</evidence>
<name>A0A4Q1RKJ3_9FIRM</name>
<dbReference type="Proteomes" id="UP000290106">
    <property type="component" value="Unassembled WGS sequence"/>
</dbReference>
<dbReference type="GO" id="GO:0003700">
    <property type="term" value="F:DNA-binding transcription factor activity"/>
    <property type="evidence" value="ECO:0007669"/>
    <property type="project" value="TreeGrafter"/>
</dbReference>
<dbReference type="PANTHER" id="PTHR30146">
    <property type="entry name" value="LACI-RELATED TRANSCRIPTIONAL REPRESSOR"/>
    <property type="match status" value="1"/>
</dbReference>
<keyword evidence="1" id="KW-0805">Transcription regulation</keyword>
<dbReference type="InterPro" id="IPR028082">
    <property type="entry name" value="Peripla_BP_I"/>
</dbReference>
<evidence type="ECO:0000259" key="4">
    <source>
        <dbReference type="Pfam" id="PF13407"/>
    </source>
</evidence>
<organism evidence="5 6">
    <name type="scientific">Blautia faecicola</name>
    <dbReference type="NCBI Taxonomy" id="2509240"/>
    <lineage>
        <taxon>Bacteria</taxon>
        <taxon>Bacillati</taxon>
        <taxon>Bacillota</taxon>
        <taxon>Clostridia</taxon>
        <taxon>Lachnospirales</taxon>
        <taxon>Lachnospiraceae</taxon>
        <taxon>Blautia</taxon>
    </lineage>
</organism>
<accession>A0A4Q1RKJ3</accession>
<dbReference type="GO" id="GO:0000976">
    <property type="term" value="F:transcription cis-regulatory region binding"/>
    <property type="evidence" value="ECO:0007669"/>
    <property type="project" value="TreeGrafter"/>
</dbReference>
<dbReference type="RefSeq" id="WP_129258850.1">
    <property type="nucleotide sequence ID" value="NZ_SDKC01000001.1"/>
</dbReference>
<gene>
    <name evidence="5" type="ORF">ETP43_14290</name>
</gene>
<evidence type="ECO:0000256" key="2">
    <source>
        <dbReference type="ARBA" id="ARBA00023125"/>
    </source>
</evidence>
<dbReference type="Gene3D" id="3.40.50.2300">
    <property type="match status" value="2"/>
</dbReference>
<evidence type="ECO:0000256" key="1">
    <source>
        <dbReference type="ARBA" id="ARBA00023015"/>
    </source>
</evidence>
<evidence type="ECO:0000313" key="5">
    <source>
        <dbReference type="EMBL" id="RXS76249.1"/>
    </source>
</evidence>
<dbReference type="InterPro" id="IPR025997">
    <property type="entry name" value="SBP_2_dom"/>
</dbReference>
<keyword evidence="2" id="KW-0238">DNA-binding</keyword>
<dbReference type="OrthoDB" id="1771098at2"/>
<evidence type="ECO:0000256" key="3">
    <source>
        <dbReference type="ARBA" id="ARBA00023163"/>
    </source>
</evidence>
<proteinExistence type="predicted"/>
<keyword evidence="3" id="KW-0804">Transcription</keyword>
<dbReference type="PANTHER" id="PTHR30146:SF109">
    <property type="entry name" value="HTH-TYPE TRANSCRIPTIONAL REGULATOR GALS"/>
    <property type="match status" value="1"/>
</dbReference>